<accession>A0ABM9W714</accession>
<keyword evidence="2" id="KW-1185">Reference proteome</keyword>
<name>A0ABM9W714_9FIRM</name>
<proteinExistence type="predicted"/>
<comment type="caution">
    <text evidence="1">The sequence shown here is derived from an EMBL/GenBank/DDBJ whole genome shotgun (WGS) entry which is preliminary data.</text>
</comment>
<organism evidence="1 2">
    <name type="scientific">Sporomusa sphaeroides DSM 2875</name>
    <dbReference type="NCBI Taxonomy" id="1337886"/>
    <lineage>
        <taxon>Bacteria</taxon>
        <taxon>Bacillati</taxon>
        <taxon>Bacillota</taxon>
        <taxon>Negativicutes</taxon>
        <taxon>Selenomonadales</taxon>
        <taxon>Sporomusaceae</taxon>
        <taxon>Sporomusa</taxon>
    </lineage>
</organism>
<dbReference type="Proteomes" id="UP000245702">
    <property type="component" value="Unassembled WGS sequence"/>
</dbReference>
<evidence type="ECO:0008006" key="3">
    <source>
        <dbReference type="Google" id="ProtNLM"/>
    </source>
</evidence>
<sequence length="129" mass="15359">MSSIDEVYCSLQEIFGRTLGRQVKFFDNLHARDDTRVLGQFKVEKNDDKRSLHIELRFNDYSSQIFNTVVALTIDWGYKKKRRMPLIWLYEDQSNSIYKILLDVNPANPVKEKQSPNFAKKTWRLTIRQ</sequence>
<evidence type="ECO:0000313" key="1">
    <source>
        <dbReference type="EMBL" id="CVK20845.1"/>
    </source>
</evidence>
<protein>
    <recommendedName>
        <fullName evidence="3">DUF4365 domain-containing protein</fullName>
    </recommendedName>
</protein>
<gene>
    <name evidence="1" type="ORF">SSPH_03513</name>
</gene>
<dbReference type="RefSeq" id="WP_075757981.1">
    <property type="nucleotide sequence ID" value="NZ_CP146991.1"/>
</dbReference>
<reference evidence="1 2" key="1">
    <citation type="submission" date="2016-01" db="EMBL/GenBank/DDBJ databases">
        <authorList>
            <person name="Brown R."/>
        </authorList>
    </citation>
    <scope>NUCLEOTIDE SEQUENCE [LARGE SCALE GENOMIC DNA]</scope>
    <source>
        <strain evidence="1">Sporomusa sphaeroides DSM 2875</strain>
    </source>
</reference>
<evidence type="ECO:0000313" key="2">
    <source>
        <dbReference type="Proteomes" id="UP000245702"/>
    </source>
</evidence>
<dbReference type="EMBL" id="FCOW01000024">
    <property type="protein sequence ID" value="CVK20845.1"/>
    <property type="molecule type" value="Genomic_DNA"/>
</dbReference>